<gene>
    <name evidence="1" type="ORF">EYZ11_001990</name>
</gene>
<dbReference type="PANTHER" id="PTHR35606">
    <property type="entry name" value="CELLULOSE-BINDING FAMILY II PROTEIN"/>
    <property type="match status" value="1"/>
</dbReference>
<dbReference type="Proteomes" id="UP000308092">
    <property type="component" value="Unassembled WGS sequence"/>
</dbReference>
<protein>
    <submittedName>
        <fullName evidence="1">Uncharacterized protein</fullName>
    </submittedName>
</protein>
<keyword evidence="2" id="KW-1185">Reference proteome</keyword>
<dbReference type="EMBL" id="SOSA01000041">
    <property type="protein sequence ID" value="THC98560.1"/>
    <property type="molecule type" value="Genomic_DNA"/>
</dbReference>
<name>A0A4S3JSQ8_9EURO</name>
<dbReference type="PANTHER" id="PTHR35606:SF4">
    <property type="entry name" value="CELLULOSE-BINDING FAMILY II PROTEIN"/>
    <property type="match status" value="1"/>
</dbReference>
<dbReference type="AlphaFoldDB" id="A0A4S3JSQ8"/>
<dbReference type="VEuPathDB" id="FungiDB:EYZ11_001990"/>
<sequence>MPVASKPSWSTAGLKRASITNSWNPPSNLVTPLNEVGPWNIPLSQIRCFPYDTVDFNVVGWAVKDKTLLGGDTSGIDIYTTTDVVIIAPARPARIVTMGSAGGDWGQRVGQAYFFENLNAENMHIYLHEIGHTFALDGMSFFRHWNPVWSNSVRFDLYDWTPAGQNSFIMLAGSATEITEFEAWMARDWWRHLKSRYNL</sequence>
<proteinExistence type="predicted"/>
<comment type="caution">
    <text evidence="1">The sequence shown here is derived from an EMBL/GenBank/DDBJ whole genome shotgun (WGS) entry which is preliminary data.</text>
</comment>
<evidence type="ECO:0000313" key="2">
    <source>
        <dbReference type="Proteomes" id="UP000308092"/>
    </source>
</evidence>
<organism evidence="1 2">
    <name type="scientific">Aspergillus tanneri</name>
    <dbReference type="NCBI Taxonomy" id="1220188"/>
    <lineage>
        <taxon>Eukaryota</taxon>
        <taxon>Fungi</taxon>
        <taxon>Dikarya</taxon>
        <taxon>Ascomycota</taxon>
        <taxon>Pezizomycotina</taxon>
        <taxon>Eurotiomycetes</taxon>
        <taxon>Eurotiomycetidae</taxon>
        <taxon>Eurotiales</taxon>
        <taxon>Aspergillaceae</taxon>
        <taxon>Aspergillus</taxon>
        <taxon>Aspergillus subgen. Circumdati</taxon>
    </lineage>
</organism>
<evidence type="ECO:0000313" key="1">
    <source>
        <dbReference type="EMBL" id="THC98560.1"/>
    </source>
</evidence>
<reference evidence="1 2" key="1">
    <citation type="submission" date="2019-03" db="EMBL/GenBank/DDBJ databases">
        <title>The genome sequence of a newly discovered highly antifungal drug resistant Aspergillus species, Aspergillus tanneri NIH 1004.</title>
        <authorList>
            <person name="Mounaud S."/>
            <person name="Singh I."/>
            <person name="Joardar V."/>
            <person name="Pakala S."/>
            <person name="Pakala S."/>
            <person name="Venepally P."/>
            <person name="Hoover J."/>
            <person name="Nierman W."/>
            <person name="Chung J."/>
            <person name="Losada L."/>
        </authorList>
    </citation>
    <scope>NUCLEOTIDE SEQUENCE [LARGE SCALE GENOMIC DNA]</scope>
    <source>
        <strain evidence="1 2">NIH1004</strain>
    </source>
</reference>
<accession>A0A4S3JSQ8</accession>